<accession>A0A8C4N6D2</accession>
<feature type="region of interest" description="Disordered" evidence="1">
    <location>
        <begin position="81"/>
        <end position="106"/>
    </location>
</feature>
<dbReference type="GO" id="GO:0008582">
    <property type="term" value="P:regulation of synaptic assembly at neuromuscular junction"/>
    <property type="evidence" value="ECO:0007669"/>
    <property type="project" value="TreeGrafter"/>
</dbReference>
<dbReference type="GO" id="GO:0005634">
    <property type="term" value="C:nucleus"/>
    <property type="evidence" value="ECO:0007669"/>
    <property type="project" value="TreeGrafter"/>
</dbReference>
<dbReference type="Gene3D" id="2.60.120.260">
    <property type="entry name" value="Galactose-binding domain-like"/>
    <property type="match status" value="1"/>
</dbReference>
<dbReference type="PROSITE" id="PS51284">
    <property type="entry name" value="DOC"/>
    <property type="match status" value="1"/>
</dbReference>
<organism evidence="3 4">
    <name type="scientific">Eptatretus burgeri</name>
    <name type="common">Inshore hagfish</name>
    <dbReference type="NCBI Taxonomy" id="7764"/>
    <lineage>
        <taxon>Eukaryota</taxon>
        <taxon>Metazoa</taxon>
        <taxon>Chordata</taxon>
        <taxon>Craniata</taxon>
        <taxon>Vertebrata</taxon>
        <taxon>Cyclostomata</taxon>
        <taxon>Myxini</taxon>
        <taxon>Myxiniformes</taxon>
        <taxon>Myxinidae</taxon>
        <taxon>Eptatretinae</taxon>
        <taxon>Eptatretus</taxon>
    </lineage>
</organism>
<sequence>MQDLRVCEHPLSDILIVGDASHPLPREFHQLLQTISDLMMALPAGSALQQMALRCWSLKFRQSDHQFLHQSNVFHHINNILSKSDEGDGDDGPNNTVQPPGDPGQEHCATSIMRDLTSSVELKTSSRPAMMGSLTDGSTETFWESGDEDRNKSKSVTLSCAKGLVPRRVCVHVDNSRDIGVSVNHFFGKSPDSLSLYVFIEVELPVD</sequence>
<dbReference type="Ensembl" id="ENSEBUT00000002131.1">
    <property type="protein sequence ID" value="ENSEBUP00000001796.1"/>
    <property type="gene ID" value="ENSEBUG00000001468.1"/>
</dbReference>
<dbReference type="GO" id="GO:0005886">
    <property type="term" value="C:plasma membrane"/>
    <property type="evidence" value="ECO:0007669"/>
    <property type="project" value="TreeGrafter"/>
</dbReference>
<feature type="domain" description="DOC" evidence="2">
    <location>
        <begin position="92"/>
        <end position="207"/>
    </location>
</feature>
<dbReference type="AlphaFoldDB" id="A0A8C4N6D2"/>
<protein>
    <recommendedName>
        <fullName evidence="2">DOC domain-containing protein</fullName>
    </recommendedName>
</protein>
<reference evidence="3" key="1">
    <citation type="submission" date="2025-08" db="UniProtKB">
        <authorList>
            <consortium name="Ensembl"/>
        </authorList>
    </citation>
    <scope>IDENTIFICATION</scope>
</reference>
<dbReference type="GO" id="GO:0007411">
    <property type="term" value="P:axon guidance"/>
    <property type="evidence" value="ECO:0007669"/>
    <property type="project" value="TreeGrafter"/>
</dbReference>
<dbReference type="PANTHER" id="PTHR45943:SF1">
    <property type="entry name" value="E3 UBIQUITIN-PROTEIN LIGASE MYCBP2"/>
    <property type="match status" value="1"/>
</dbReference>
<dbReference type="SUPFAM" id="SSF49785">
    <property type="entry name" value="Galactose-binding domain-like"/>
    <property type="match status" value="1"/>
</dbReference>
<proteinExistence type="predicted"/>
<evidence type="ECO:0000259" key="2">
    <source>
        <dbReference type="PROSITE" id="PS51284"/>
    </source>
</evidence>
<dbReference type="GeneTree" id="ENSGT00940000155756"/>
<reference evidence="3" key="2">
    <citation type="submission" date="2025-09" db="UniProtKB">
        <authorList>
            <consortium name="Ensembl"/>
        </authorList>
    </citation>
    <scope>IDENTIFICATION</scope>
</reference>
<name>A0A8C4N6D2_EPTBU</name>
<evidence type="ECO:0000313" key="4">
    <source>
        <dbReference type="Proteomes" id="UP000694388"/>
    </source>
</evidence>
<evidence type="ECO:0000256" key="1">
    <source>
        <dbReference type="SAM" id="MobiDB-lite"/>
    </source>
</evidence>
<dbReference type="InterPro" id="IPR004939">
    <property type="entry name" value="APC_su10/DOC_dom"/>
</dbReference>
<keyword evidence="4" id="KW-1185">Reference proteome</keyword>
<evidence type="ECO:0000313" key="3">
    <source>
        <dbReference type="Ensembl" id="ENSEBUP00000001796.1"/>
    </source>
</evidence>
<dbReference type="Proteomes" id="UP000694388">
    <property type="component" value="Unplaced"/>
</dbReference>
<dbReference type="InterPro" id="IPR008979">
    <property type="entry name" value="Galactose-bd-like_sf"/>
</dbReference>
<dbReference type="SMART" id="SM01337">
    <property type="entry name" value="APC10"/>
    <property type="match status" value="1"/>
</dbReference>
<dbReference type="PANTHER" id="PTHR45943">
    <property type="entry name" value="E3 UBIQUITIN-PROTEIN LIGASE MYCBP2"/>
    <property type="match status" value="1"/>
</dbReference>
<dbReference type="GO" id="GO:0061630">
    <property type="term" value="F:ubiquitin protein ligase activity"/>
    <property type="evidence" value="ECO:0007669"/>
    <property type="project" value="TreeGrafter"/>
</dbReference>
<feature type="region of interest" description="Disordered" evidence="1">
    <location>
        <begin position="124"/>
        <end position="151"/>
    </location>
</feature>